<dbReference type="KEGG" id="cput:CONPUDRAFT_154903"/>
<dbReference type="EMBL" id="JH711580">
    <property type="protein sequence ID" value="EIW79503.1"/>
    <property type="molecule type" value="Genomic_DNA"/>
</dbReference>
<dbReference type="AlphaFoldDB" id="A0A5M3MKA5"/>
<dbReference type="GeneID" id="19203347"/>
<proteinExistence type="predicted"/>
<protein>
    <submittedName>
        <fullName evidence="1">Uncharacterized protein</fullName>
    </submittedName>
</protein>
<keyword evidence="2" id="KW-1185">Reference proteome</keyword>
<organism evidence="1 2">
    <name type="scientific">Coniophora puteana (strain RWD-64-598)</name>
    <name type="common">Brown rot fungus</name>
    <dbReference type="NCBI Taxonomy" id="741705"/>
    <lineage>
        <taxon>Eukaryota</taxon>
        <taxon>Fungi</taxon>
        <taxon>Dikarya</taxon>
        <taxon>Basidiomycota</taxon>
        <taxon>Agaricomycotina</taxon>
        <taxon>Agaricomycetes</taxon>
        <taxon>Agaricomycetidae</taxon>
        <taxon>Boletales</taxon>
        <taxon>Coniophorineae</taxon>
        <taxon>Coniophoraceae</taxon>
        <taxon>Coniophora</taxon>
    </lineage>
</organism>
<accession>A0A5M3MKA5</accession>
<dbReference type="Proteomes" id="UP000053558">
    <property type="component" value="Unassembled WGS sequence"/>
</dbReference>
<gene>
    <name evidence="1" type="ORF">CONPUDRAFT_154903</name>
</gene>
<evidence type="ECO:0000313" key="2">
    <source>
        <dbReference type="Proteomes" id="UP000053558"/>
    </source>
</evidence>
<comment type="caution">
    <text evidence="1">The sequence shown here is derived from an EMBL/GenBank/DDBJ whole genome shotgun (WGS) entry which is preliminary data.</text>
</comment>
<evidence type="ECO:0000313" key="1">
    <source>
        <dbReference type="EMBL" id="EIW79503.1"/>
    </source>
</evidence>
<reference evidence="2" key="1">
    <citation type="journal article" date="2012" name="Science">
        <title>The Paleozoic origin of enzymatic lignin decomposition reconstructed from 31 fungal genomes.</title>
        <authorList>
            <person name="Floudas D."/>
            <person name="Binder M."/>
            <person name="Riley R."/>
            <person name="Barry K."/>
            <person name="Blanchette R.A."/>
            <person name="Henrissat B."/>
            <person name="Martinez A.T."/>
            <person name="Otillar R."/>
            <person name="Spatafora J.W."/>
            <person name="Yadav J.S."/>
            <person name="Aerts A."/>
            <person name="Benoit I."/>
            <person name="Boyd A."/>
            <person name="Carlson A."/>
            <person name="Copeland A."/>
            <person name="Coutinho P.M."/>
            <person name="de Vries R.P."/>
            <person name="Ferreira P."/>
            <person name="Findley K."/>
            <person name="Foster B."/>
            <person name="Gaskell J."/>
            <person name="Glotzer D."/>
            <person name="Gorecki P."/>
            <person name="Heitman J."/>
            <person name="Hesse C."/>
            <person name="Hori C."/>
            <person name="Igarashi K."/>
            <person name="Jurgens J.A."/>
            <person name="Kallen N."/>
            <person name="Kersten P."/>
            <person name="Kohler A."/>
            <person name="Kuees U."/>
            <person name="Kumar T.K.A."/>
            <person name="Kuo A."/>
            <person name="LaButti K."/>
            <person name="Larrondo L.F."/>
            <person name="Lindquist E."/>
            <person name="Ling A."/>
            <person name="Lombard V."/>
            <person name="Lucas S."/>
            <person name="Lundell T."/>
            <person name="Martin R."/>
            <person name="McLaughlin D.J."/>
            <person name="Morgenstern I."/>
            <person name="Morin E."/>
            <person name="Murat C."/>
            <person name="Nagy L.G."/>
            <person name="Nolan M."/>
            <person name="Ohm R.A."/>
            <person name="Patyshakuliyeva A."/>
            <person name="Rokas A."/>
            <person name="Ruiz-Duenas F.J."/>
            <person name="Sabat G."/>
            <person name="Salamov A."/>
            <person name="Samejima M."/>
            <person name="Schmutz J."/>
            <person name="Slot J.C."/>
            <person name="St John F."/>
            <person name="Stenlid J."/>
            <person name="Sun H."/>
            <person name="Sun S."/>
            <person name="Syed K."/>
            <person name="Tsang A."/>
            <person name="Wiebenga A."/>
            <person name="Young D."/>
            <person name="Pisabarro A."/>
            <person name="Eastwood D.C."/>
            <person name="Martin F."/>
            <person name="Cullen D."/>
            <person name="Grigoriev I.V."/>
            <person name="Hibbett D.S."/>
        </authorList>
    </citation>
    <scope>NUCLEOTIDE SEQUENCE [LARGE SCALE GENOMIC DNA]</scope>
    <source>
        <strain evidence="2">RWD-64-598 SS2</strain>
    </source>
</reference>
<name>A0A5M3MKA5_CONPW</name>
<sequence>MSAPEVDVLSSRLVCPDCSQWITLDEWSTDEDRFKTWHEHRSQCQQAYSTQARIEEPREDLGPRTYHEEHRIAFFQDEEYVDEFRPHRRLEVVRLLTHEDSSNEFPSDESLELAGTPS</sequence>
<dbReference type="RefSeq" id="XP_007769900.1">
    <property type="nucleotide sequence ID" value="XM_007771710.1"/>
</dbReference>